<evidence type="ECO:0000259" key="2">
    <source>
        <dbReference type="PROSITE" id="PS51462"/>
    </source>
</evidence>
<sequence length="246" mass="28027">MRFDCLEFSLSTLICSFAIFKATKYSPNFMLRRILTRAMSTKASPYKARVTAIEPLQQGKWIQTRKIEYNDPNGNPKQWEMAVRTTRSDTTNVDAVSIVSVLHHENKAKELVLVKQFRPPCEKVLIEMPAGLVDPKESIETTAVRELLEETGYHGTFRKQSSIMFSDPGLTNANMVLAHVDVDLKDPKNQNPIPQLEENEFIETFTLPLDNLLEEMEKICEKEGCSVDARLYHFAKGIELAKGFEL</sequence>
<dbReference type="GO" id="GO:0047631">
    <property type="term" value="F:ADP-ribose diphosphatase activity"/>
    <property type="evidence" value="ECO:0007669"/>
    <property type="project" value="TreeGrafter"/>
</dbReference>
<dbReference type="InterPro" id="IPR015797">
    <property type="entry name" value="NUDIX_hydrolase-like_dom_sf"/>
</dbReference>
<dbReference type="HOGENOM" id="CLU_062658_0_1_1"/>
<protein>
    <submittedName>
        <fullName evidence="3">Ysa1 protein</fullName>
    </submittedName>
</protein>
<dbReference type="PANTHER" id="PTHR11839">
    <property type="entry name" value="UDP/ADP-SUGAR PYROPHOSPHATASE"/>
    <property type="match status" value="1"/>
</dbReference>
<evidence type="ECO:0000313" key="3">
    <source>
        <dbReference type="EMBL" id="CCG25415.1"/>
    </source>
</evidence>
<dbReference type="GO" id="GO:0005634">
    <property type="term" value="C:nucleus"/>
    <property type="evidence" value="ECO:0007669"/>
    <property type="project" value="TreeGrafter"/>
</dbReference>
<dbReference type="GO" id="GO:0019693">
    <property type="term" value="P:ribose phosphate metabolic process"/>
    <property type="evidence" value="ECO:0007669"/>
    <property type="project" value="TreeGrafter"/>
</dbReference>
<feature type="domain" description="Nudix hydrolase" evidence="2">
    <location>
        <begin position="91"/>
        <end position="231"/>
    </location>
</feature>
<dbReference type="GeneID" id="14539398"/>
<dbReference type="AlphaFoldDB" id="H8X3E2"/>
<name>H8X3E2_CANO9</name>
<dbReference type="GO" id="GO:0006753">
    <property type="term" value="P:nucleoside phosphate metabolic process"/>
    <property type="evidence" value="ECO:0007669"/>
    <property type="project" value="TreeGrafter"/>
</dbReference>
<dbReference type="InterPro" id="IPR020084">
    <property type="entry name" value="NUDIX_hydrolase_CS"/>
</dbReference>
<proteinExistence type="predicted"/>
<dbReference type="PANTHER" id="PTHR11839:SF26">
    <property type="entry name" value="ADP-RIBOSE DIPHOSPHATASE"/>
    <property type="match status" value="1"/>
</dbReference>
<keyword evidence="4" id="KW-1185">Reference proteome</keyword>
<evidence type="ECO:0000256" key="1">
    <source>
        <dbReference type="ARBA" id="ARBA00022801"/>
    </source>
</evidence>
<organism evidence="3 4">
    <name type="scientific">Candida orthopsilosis (strain 90-125)</name>
    <name type="common">Yeast</name>
    <dbReference type="NCBI Taxonomy" id="1136231"/>
    <lineage>
        <taxon>Eukaryota</taxon>
        <taxon>Fungi</taxon>
        <taxon>Dikarya</taxon>
        <taxon>Ascomycota</taxon>
        <taxon>Saccharomycotina</taxon>
        <taxon>Pichiomycetes</taxon>
        <taxon>Debaryomycetaceae</taxon>
        <taxon>Candida/Lodderomyces clade</taxon>
        <taxon>Candida</taxon>
    </lineage>
</organism>
<dbReference type="SUPFAM" id="SSF55811">
    <property type="entry name" value="Nudix"/>
    <property type="match status" value="1"/>
</dbReference>
<gene>
    <name evidence="3" type="ORF">CORT_0C00360</name>
</gene>
<dbReference type="CDD" id="cd18888">
    <property type="entry name" value="NUDIX_ADPRase_Nudt5"/>
    <property type="match status" value="1"/>
</dbReference>
<dbReference type="FunFam" id="3.90.79.10:FF:000016">
    <property type="entry name" value="ADP-sugar pyrophosphatase isoform X1"/>
    <property type="match status" value="1"/>
</dbReference>
<dbReference type="Pfam" id="PF00293">
    <property type="entry name" value="NUDIX"/>
    <property type="match status" value="1"/>
</dbReference>
<dbReference type="KEGG" id="cot:CORT_0C00360"/>
<dbReference type="Proteomes" id="UP000005018">
    <property type="component" value="Chromosome 3"/>
</dbReference>
<dbReference type="PROSITE" id="PS51462">
    <property type="entry name" value="NUDIX"/>
    <property type="match status" value="1"/>
</dbReference>
<dbReference type="Gene3D" id="3.90.79.10">
    <property type="entry name" value="Nucleoside Triphosphate Pyrophosphohydrolase"/>
    <property type="match status" value="1"/>
</dbReference>
<dbReference type="EMBL" id="HE681721">
    <property type="protein sequence ID" value="CCG25415.1"/>
    <property type="molecule type" value="Genomic_DNA"/>
</dbReference>
<reference evidence="3 4" key="1">
    <citation type="journal article" date="2012" name="PLoS ONE">
        <title>Sequence and analysis of the genome of the pathogenic yeast Candida orthopsilosis.</title>
        <authorList>
            <person name="Riccombeni A."/>
            <person name="Vidanes G."/>
            <person name="Proux-Wera E."/>
            <person name="Wolfe K.H."/>
            <person name="Butler G."/>
        </authorList>
    </citation>
    <scope>NUCLEOTIDE SEQUENCE [LARGE SCALE GENOMIC DNA]</scope>
    <source>
        <strain evidence="3 4">Co 90-125</strain>
    </source>
</reference>
<dbReference type="OrthoDB" id="10249920at2759"/>
<evidence type="ECO:0000313" key="4">
    <source>
        <dbReference type="Proteomes" id="UP000005018"/>
    </source>
</evidence>
<dbReference type="RefSeq" id="XP_003868319.1">
    <property type="nucleotide sequence ID" value="XM_003868271.1"/>
</dbReference>
<accession>H8X3E2</accession>
<dbReference type="eggNOG" id="KOG3041">
    <property type="taxonomic scope" value="Eukaryota"/>
</dbReference>
<dbReference type="InterPro" id="IPR000086">
    <property type="entry name" value="NUDIX_hydrolase_dom"/>
</dbReference>
<keyword evidence="1" id="KW-0378">Hydrolase</keyword>
<dbReference type="PROSITE" id="PS00893">
    <property type="entry name" value="NUDIX_BOX"/>
    <property type="match status" value="1"/>
</dbReference>